<feature type="compositionally biased region" description="Low complexity" evidence="1">
    <location>
        <begin position="145"/>
        <end position="163"/>
    </location>
</feature>
<evidence type="ECO:0000256" key="1">
    <source>
        <dbReference type="SAM" id="MobiDB-lite"/>
    </source>
</evidence>
<feature type="compositionally biased region" description="Polar residues" evidence="1">
    <location>
        <begin position="1"/>
        <end position="11"/>
    </location>
</feature>
<organism evidence="2 3">
    <name type="scientific">Crenichthys baileyi</name>
    <name type="common">White River springfish</name>
    <dbReference type="NCBI Taxonomy" id="28760"/>
    <lineage>
        <taxon>Eukaryota</taxon>
        <taxon>Metazoa</taxon>
        <taxon>Chordata</taxon>
        <taxon>Craniata</taxon>
        <taxon>Vertebrata</taxon>
        <taxon>Euteleostomi</taxon>
        <taxon>Actinopterygii</taxon>
        <taxon>Neopterygii</taxon>
        <taxon>Teleostei</taxon>
        <taxon>Neoteleostei</taxon>
        <taxon>Acanthomorphata</taxon>
        <taxon>Ovalentaria</taxon>
        <taxon>Atherinomorphae</taxon>
        <taxon>Cyprinodontiformes</taxon>
        <taxon>Goodeidae</taxon>
        <taxon>Crenichthys</taxon>
    </lineage>
</organism>
<dbReference type="Proteomes" id="UP001311232">
    <property type="component" value="Unassembled WGS sequence"/>
</dbReference>
<reference evidence="2 3" key="1">
    <citation type="submission" date="2021-06" db="EMBL/GenBank/DDBJ databases">
        <authorList>
            <person name="Palmer J.M."/>
        </authorList>
    </citation>
    <scope>NUCLEOTIDE SEQUENCE [LARGE SCALE GENOMIC DNA]</scope>
    <source>
        <strain evidence="2 3">MEX-2019</strain>
        <tissue evidence="2">Muscle</tissue>
    </source>
</reference>
<protein>
    <recommendedName>
        <fullName evidence="4">Vegetative cell wall protein gp1-like</fullName>
    </recommendedName>
</protein>
<accession>A0AAV9RJS3</accession>
<evidence type="ECO:0000313" key="3">
    <source>
        <dbReference type="Proteomes" id="UP001311232"/>
    </source>
</evidence>
<feature type="region of interest" description="Disordered" evidence="1">
    <location>
        <begin position="73"/>
        <end position="234"/>
    </location>
</feature>
<name>A0AAV9RJS3_9TELE</name>
<feature type="region of interest" description="Disordered" evidence="1">
    <location>
        <begin position="1"/>
        <end position="56"/>
    </location>
</feature>
<dbReference type="AlphaFoldDB" id="A0AAV9RJS3"/>
<sequence length="234" mass="24568">MAQTLTQTTPHQGRRPPAGLSHGALESPRPSPHTQFLLNRHRLHSESQGTTPCPPSTDPLVFVCVSVCPHQSITVQGQRPPEILKDSMRDPPQSSWSTSAKPGPAKRSQPSAGSLGPRDLPDVSGPQAPAGASSLQAPTVHPEIPKSLNPLPAPNPSLAHPSPTTLVHQAPTTAAPIPSARPGIPKEAPPPNTQAATPLVATEDPQQPRDPAPDLPTPARSRSRPDKRGELPMA</sequence>
<evidence type="ECO:0008006" key="4">
    <source>
        <dbReference type="Google" id="ProtNLM"/>
    </source>
</evidence>
<gene>
    <name evidence="2" type="ORF">CRENBAI_014101</name>
</gene>
<feature type="compositionally biased region" description="Basic and acidic residues" evidence="1">
    <location>
        <begin position="223"/>
        <end position="234"/>
    </location>
</feature>
<dbReference type="EMBL" id="JAHHUM010001757">
    <property type="protein sequence ID" value="KAK5609245.1"/>
    <property type="molecule type" value="Genomic_DNA"/>
</dbReference>
<comment type="caution">
    <text evidence="2">The sequence shown here is derived from an EMBL/GenBank/DDBJ whole genome shotgun (WGS) entry which is preliminary data.</text>
</comment>
<keyword evidence="3" id="KW-1185">Reference proteome</keyword>
<proteinExistence type="predicted"/>
<evidence type="ECO:0000313" key="2">
    <source>
        <dbReference type="EMBL" id="KAK5609245.1"/>
    </source>
</evidence>